<name>A0A975BF49_9BACT</name>
<dbReference type="Proteomes" id="UP000663722">
    <property type="component" value="Chromosome"/>
</dbReference>
<evidence type="ECO:0000313" key="1">
    <source>
        <dbReference type="EMBL" id="QTA84574.1"/>
    </source>
</evidence>
<proteinExistence type="predicted"/>
<reference evidence="1" key="1">
    <citation type="journal article" date="2021" name="Microb. Physiol.">
        <title>Proteogenomic Insights into the Physiology of Marine, Sulfate-Reducing, Filamentous Desulfonema limicola and Desulfonema magnum.</title>
        <authorList>
            <person name="Schnaars V."/>
            <person name="Wohlbrand L."/>
            <person name="Scheve S."/>
            <person name="Hinrichs C."/>
            <person name="Reinhardt R."/>
            <person name="Rabus R."/>
        </authorList>
    </citation>
    <scope>NUCLEOTIDE SEQUENCE</scope>
    <source>
        <strain evidence="1">4be13</strain>
    </source>
</reference>
<dbReference type="KEGG" id="dmm:dnm_005720"/>
<accession>A0A975BF49</accession>
<evidence type="ECO:0000313" key="2">
    <source>
        <dbReference type="Proteomes" id="UP000663722"/>
    </source>
</evidence>
<gene>
    <name evidence="1" type="ORF">dnm_005720</name>
</gene>
<dbReference type="EMBL" id="CP061800">
    <property type="protein sequence ID" value="QTA84574.1"/>
    <property type="molecule type" value="Genomic_DNA"/>
</dbReference>
<organism evidence="1 2">
    <name type="scientific">Desulfonema magnum</name>
    <dbReference type="NCBI Taxonomy" id="45655"/>
    <lineage>
        <taxon>Bacteria</taxon>
        <taxon>Pseudomonadati</taxon>
        <taxon>Thermodesulfobacteriota</taxon>
        <taxon>Desulfobacteria</taxon>
        <taxon>Desulfobacterales</taxon>
        <taxon>Desulfococcaceae</taxon>
        <taxon>Desulfonema</taxon>
    </lineage>
</organism>
<dbReference type="AlphaFoldDB" id="A0A975BF49"/>
<keyword evidence="2" id="KW-1185">Reference proteome</keyword>
<protein>
    <submittedName>
        <fullName evidence="1">Uncharacterized protein</fullName>
    </submittedName>
</protein>
<sequence length="52" mass="5832">MTVSFISVCKSADQQNSRYAAIQKAVKDMPVGDLKFPDVLIRQEYSPADIKK</sequence>